<dbReference type="RefSeq" id="WP_129001073.1">
    <property type="nucleotide sequence ID" value="NZ_SDHZ01000001.1"/>
</dbReference>
<dbReference type="OrthoDB" id="2599042at2"/>
<evidence type="ECO:0000313" key="3">
    <source>
        <dbReference type="Proteomes" id="UP000290545"/>
    </source>
</evidence>
<comment type="caution">
    <text evidence="2">The sequence shown here is derived from an EMBL/GenBank/DDBJ whole genome shotgun (WGS) entry which is preliminary data.</text>
</comment>
<dbReference type="EMBL" id="SDHZ01000001">
    <property type="protein sequence ID" value="RXK85321.1"/>
    <property type="molecule type" value="Genomic_DNA"/>
</dbReference>
<evidence type="ECO:0000313" key="2">
    <source>
        <dbReference type="EMBL" id="RXK85321.1"/>
    </source>
</evidence>
<dbReference type="InterPro" id="IPR032710">
    <property type="entry name" value="NTF2-like_dom_sf"/>
</dbReference>
<gene>
    <name evidence="2" type="ORF">ESB13_00400</name>
</gene>
<dbReference type="InterPro" id="IPR037401">
    <property type="entry name" value="SnoaL-like"/>
</dbReference>
<keyword evidence="3" id="KW-1185">Reference proteome</keyword>
<sequence>MGNEIIQQVIEFFAAVDARNWQKAEAAMASSVLLDYTSMTGNPAAWQTPGEITTAWAAFLPGFDKTHHAVTAFKTAVYDNTATVQCQGKADHFIDGSVWTVEGAYDILLKKTAGTWLIQEFKFNFSGQTGNTTLPSVASERMQRNGSLQQ</sequence>
<dbReference type="Pfam" id="PF13577">
    <property type="entry name" value="SnoaL_4"/>
    <property type="match status" value="1"/>
</dbReference>
<feature type="domain" description="SnoaL-like" evidence="1">
    <location>
        <begin position="4"/>
        <end position="121"/>
    </location>
</feature>
<evidence type="ECO:0000259" key="1">
    <source>
        <dbReference type="Pfam" id="PF13577"/>
    </source>
</evidence>
<reference evidence="2 3" key="1">
    <citation type="submission" date="2019-01" db="EMBL/GenBank/DDBJ databases">
        <title>Filimonas sp. strain TTM-71.</title>
        <authorList>
            <person name="Chen W.-M."/>
        </authorList>
    </citation>
    <scope>NUCLEOTIDE SEQUENCE [LARGE SCALE GENOMIC DNA]</scope>
    <source>
        <strain evidence="2 3">TTM-71</strain>
    </source>
</reference>
<dbReference type="SUPFAM" id="SSF54427">
    <property type="entry name" value="NTF2-like"/>
    <property type="match status" value="1"/>
</dbReference>
<protein>
    <submittedName>
        <fullName evidence="2">Nuclear transport factor 2 family protein</fullName>
    </submittedName>
</protein>
<accession>A0A4Q1D7V3</accession>
<organism evidence="2 3">
    <name type="scientific">Filimonas effusa</name>
    <dbReference type="NCBI Taxonomy" id="2508721"/>
    <lineage>
        <taxon>Bacteria</taxon>
        <taxon>Pseudomonadati</taxon>
        <taxon>Bacteroidota</taxon>
        <taxon>Chitinophagia</taxon>
        <taxon>Chitinophagales</taxon>
        <taxon>Chitinophagaceae</taxon>
        <taxon>Filimonas</taxon>
    </lineage>
</organism>
<name>A0A4Q1D7V3_9BACT</name>
<dbReference type="AlphaFoldDB" id="A0A4Q1D7V3"/>
<dbReference type="Gene3D" id="3.10.450.50">
    <property type="match status" value="1"/>
</dbReference>
<proteinExistence type="predicted"/>
<dbReference type="Proteomes" id="UP000290545">
    <property type="component" value="Unassembled WGS sequence"/>
</dbReference>